<comment type="subunit">
    <text evidence="10">NDH-1 is composed of about 13 different subunits. Subunits NuoBCD, E, F, and G constitute the peripheral sector of the complex.</text>
</comment>
<dbReference type="EC" id="7.1.1.-" evidence="12"/>
<comment type="subunit">
    <text evidence="12">NDH-1 is composed of 14 different subunits. Subunits NuoB, C, D, E, F, and G constitute the peripheral sector of the complex.</text>
</comment>
<proteinExistence type="inferred from homology"/>
<comment type="similarity">
    <text evidence="5">In the C-terminal section; belongs to the complex I 49 kDa subunit family.</text>
</comment>
<comment type="cofactor">
    <cofactor evidence="12">
        <name>[4Fe-4S] cluster</name>
        <dbReference type="ChEBI" id="CHEBI:49883"/>
    </cofactor>
    <text evidence="12">Binds 1 [4Fe-4S] cluster.</text>
</comment>
<feature type="binding site" evidence="12">
    <location>
        <position position="61"/>
    </location>
    <ligand>
        <name>[4Fe-4S] cluster</name>
        <dbReference type="ChEBI" id="CHEBI:49883"/>
    </ligand>
</feature>
<comment type="caution">
    <text evidence="15">The sequence shown here is derived from an EMBL/GenBank/DDBJ whole genome shotgun (WGS) entry which is preliminary data.</text>
</comment>
<sequence>MGEVVTKSGGAVHTGGQPLEVSKDGLRFFPGAGAVIGPLNALVNWGRAGSIWPVTFGLACCAIEMMATGAAHHDLDRFGIIFRASPRQADCMVVAGTLSKKMAPVLRRVYDQMPEPRYVLAMGSCACSGGLFQSYAVTQGVDQIVPVDVYVPGCPPRPEALFDGFIRLQEIINKEQMRWSPWR</sequence>
<dbReference type="NCBIfam" id="NF005012">
    <property type="entry name" value="PRK06411.1"/>
    <property type="match status" value="1"/>
</dbReference>
<dbReference type="RefSeq" id="WP_096152807.1">
    <property type="nucleotide sequence ID" value="NZ_FPIW01000052.1"/>
</dbReference>
<evidence type="ECO:0000256" key="6">
    <source>
        <dbReference type="ARBA" id="ARBA00022448"/>
    </source>
</evidence>
<dbReference type="GO" id="GO:0048038">
    <property type="term" value="F:quinone binding"/>
    <property type="evidence" value="ECO:0007669"/>
    <property type="project" value="UniProtKB-KW"/>
</dbReference>
<keyword evidence="9 12" id="KW-0520">NAD</keyword>
<evidence type="ECO:0000256" key="12">
    <source>
        <dbReference type="HAMAP-Rule" id="MF_01356"/>
    </source>
</evidence>
<dbReference type="InterPro" id="IPR006138">
    <property type="entry name" value="NADH_UQ_OxRdtase_20Kd_su"/>
</dbReference>
<feature type="binding site" evidence="12">
    <location>
        <position position="60"/>
    </location>
    <ligand>
        <name>[4Fe-4S] cluster</name>
        <dbReference type="ChEBI" id="CHEBI:49883"/>
    </ligand>
</feature>
<gene>
    <name evidence="12" type="primary">nuoB</name>
    <name evidence="15" type="ORF">SAMN02910291_02272</name>
</gene>
<reference evidence="16" key="1">
    <citation type="submission" date="2016-11" db="EMBL/GenBank/DDBJ databases">
        <authorList>
            <person name="Jaros S."/>
            <person name="Januszkiewicz K."/>
            <person name="Wedrychowicz H."/>
        </authorList>
    </citation>
    <scope>NUCLEOTIDE SEQUENCE [LARGE SCALE GENOMIC DNA]</scope>
    <source>
        <strain evidence="16">DSM 7057</strain>
    </source>
</reference>
<dbReference type="SUPFAM" id="SSF56770">
    <property type="entry name" value="HydA/Nqo6-like"/>
    <property type="match status" value="1"/>
</dbReference>
<keyword evidence="12 13" id="KW-0004">4Fe-4S</keyword>
<feature type="binding site" evidence="12">
    <location>
        <position position="154"/>
    </location>
    <ligand>
        <name>[4Fe-4S] cluster</name>
        <dbReference type="ChEBI" id="CHEBI:49883"/>
    </ligand>
</feature>
<evidence type="ECO:0000256" key="1">
    <source>
        <dbReference type="ARBA" id="ARBA00004515"/>
    </source>
</evidence>
<evidence type="ECO:0000256" key="4">
    <source>
        <dbReference type="ARBA" id="ARBA00009173"/>
    </source>
</evidence>
<dbReference type="PANTHER" id="PTHR11995:SF14">
    <property type="entry name" value="NADH DEHYDROGENASE [UBIQUINONE] IRON-SULFUR PROTEIN 7, MITOCHONDRIAL"/>
    <property type="match status" value="1"/>
</dbReference>
<comment type="catalytic activity">
    <reaction evidence="11 12">
        <text>a quinone + NADH + 5 H(+)(in) = a quinol + NAD(+) + 4 H(+)(out)</text>
        <dbReference type="Rhea" id="RHEA:57888"/>
        <dbReference type="ChEBI" id="CHEBI:15378"/>
        <dbReference type="ChEBI" id="CHEBI:24646"/>
        <dbReference type="ChEBI" id="CHEBI:57540"/>
        <dbReference type="ChEBI" id="CHEBI:57945"/>
        <dbReference type="ChEBI" id="CHEBI:132124"/>
    </reaction>
</comment>
<evidence type="ECO:0000256" key="3">
    <source>
        <dbReference type="ARBA" id="ARBA00008265"/>
    </source>
</evidence>
<feature type="binding site" evidence="12">
    <location>
        <position position="125"/>
    </location>
    <ligand>
        <name>[4Fe-4S] cluster</name>
        <dbReference type="ChEBI" id="CHEBI:49883"/>
    </ligand>
</feature>
<evidence type="ECO:0000256" key="13">
    <source>
        <dbReference type="RuleBase" id="RU004464"/>
    </source>
</evidence>
<name>A0AA94HUA2_DESDE</name>
<protein>
    <recommendedName>
        <fullName evidence="12">NADH-quinone oxidoreductase subunit B</fullName>
        <ecNumber evidence="12">7.1.1.-</ecNumber>
    </recommendedName>
    <alternativeName>
        <fullName evidence="12">NADH dehydrogenase I subunit B</fullName>
    </alternativeName>
    <alternativeName>
        <fullName evidence="12">NDH-1 subunit B</fullName>
    </alternativeName>
</protein>
<dbReference type="Gene3D" id="3.40.50.12280">
    <property type="match status" value="1"/>
</dbReference>
<dbReference type="InterPro" id="IPR006137">
    <property type="entry name" value="NADH_UbQ_OxRdtase-like_20kDa"/>
</dbReference>
<comment type="subcellular location">
    <subcellularLocation>
        <location evidence="1">Cell inner membrane</location>
        <topology evidence="1">Peripheral membrane protein</topology>
        <orientation evidence="1">Cytoplasmic side</orientation>
    </subcellularLocation>
    <subcellularLocation>
        <location evidence="12">Cell membrane</location>
        <topology evidence="12">Peripheral membrane protein</topology>
        <orientation evidence="12">Cytoplasmic side</orientation>
    </subcellularLocation>
</comment>
<keyword evidence="12" id="KW-1003">Cell membrane</keyword>
<keyword evidence="7 12" id="KW-0874">Quinone</keyword>
<dbReference type="FunFam" id="3.40.50.12280:FF:000002">
    <property type="entry name" value="NADH-quinone oxidoreductase subunit B"/>
    <property type="match status" value="1"/>
</dbReference>
<evidence type="ECO:0000256" key="8">
    <source>
        <dbReference type="ARBA" id="ARBA00022967"/>
    </source>
</evidence>
<accession>A0AA94HUA2</accession>
<evidence type="ECO:0000256" key="10">
    <source>
        <dbReference type="ARBA" id="ARBA00025957"/>
    </source>
</evidence>
<dbReference type="Pfam" id="PF01058">
    <property type="entry name" value="Oxidored_q6"/>
    <property type="match status" value="1"/>
</dbReference>
<organism evidence="15 16">
    <name type="scientific">Desulfovibrio desulfuricans</name>
    <dbReference type="NCBI Taxonomy" id="876"/>
    <lineage>
        <taxon>Bacteria</taxon>
        <taxon>Pseudomonadati</taxon>
        <taxon>Thermodesulfobacteriota</taxon>
        <taxon>Desulfovibrionia</taxon>
        <taxon>Desulfovibrionales</taxon>
        <taxon>Desulfovibrionaceae</taxon>
        <taxon>Desulfovibrio</taxon>
    </lineage>
</organism>
<dbReference type="AlphaFoldDB" id="A0AA94HUA2"/>
<dbReference type="NCBIfam" id="TIGR01957">
    <property type="entry name" value="nuoB_fam"/>
    <property type="match status" value="1"/>
</dbReference>
<dbReference type="GO" id="GO:0045271">
    <property type="term" value="C:respiratory chain complex I"/>
    <property type="evidence" value="ECO:0007669"/>
    <property type="project" value="TreeGrafter"/>
</dbReference>
<keyword evidence="12" id="KW-0830">Ubiquinone</keyword>
<dbReference type="GO" id="GO:0050136">
    <property type="term" value="F:NADH dehydrogenase (quinone) (non-electrogenic) activity"/>
    <property type="evidence" value="ECO:0007669"/>
    <property type="project" value="UniProtKB-UniRule"/>
</dbReference>
<comment type="similarity">
    <text evidence="2">In the N-terminal section; belongs to the complex I 20 kDa subunit family.</text>
</comment>
<dbReference type="GO" id="GO:0015990">
    <property type="term" value="P:electron transport coupled proton transport"/>
    <property type="evidence" value="ECO:0007669"/>
    <property type="project" value="TreeGrafter"/>
</dbReference>
<keyword evidence="12 13" id="KW-0411">Iron-sulfur</keyword>
<dbReference type="HAMAP" id="MF_01356">
    <property type="entry name" value="NDH1_NuoB"/>
    <property type="match status" value="1"/>
</dbReference>
<evidence type="ECO:0000256" key="2">
    <source>
        <dbReference type="ARBA" id="ARBA00006408"/>
    </source>
</evidence>
<keyword evidence="8 12" id="KW-1278">Translocase</keyword>
<keyword evidence="6 12" id="KW-0813">Transport</keyword>
<comment type="function">
    <text evidence="12">NDH-1 shuttles electrons from NADH, via FMN and iron-sulfur (Fe-S) centers, to quinones in the respiratory chain. The immediate electron acceptor for the enzyme in this species is believed to be ubiquinone. Couples the redox reaction to proton translocation (for every two electrons transferred, four hydrogen ions are translocated across the cytoplasmic membrane), and thus conserves the redox energy in a proton gradient.</text>
</comment>
<dbReference type="Proteomes" id="UP000182680">
    <property type="component" value="Unassembled WGS sequence"/>
</dbReference>
<evidence type="ECO:0000256" key="5">
    <source>
        <dbReference type="ARBA" id="ARBA00010019"/>
    </source>
</evidence>
<evidence type="ECO:0000256" key="11">
    <source>
        <dbReference type="ARBA" id="ARBA00047712"/>
    </source>
</evidence>
<dbReference type="GO" id="GO:0005506">
    <property type="term" value="F:iron ion binding"/>
    <property type="evidence" value="ECO:0007669"/>
    <property type="project" value="UniProtKB-UniRule"/>
</dbReference>
<dbReference type="GO" id="GO:0005886">
    <property type="term" value="C:plasma membrane"/>
    <property type="evidence" value="ECO:0007669"/>
    <property type="project" value="UniProtKB-SubCell"/>
</dbReference>
<dbReference type="EMBL" id="FPIW01000052">
    <property type="protein sequence ID" value="SFW64733.1"/>
    <property type="molecule type" value="Genomic_DNA"/>
</dbReference>
<comment type="similarity">
    <text evidence="3">In the central section; belongs to the complex I 30 kDa subunit family.</text>
</comment>
<evidence type="ECO:0000313" key="15">
    <source>
        <dbReference type="EMBL" id="SFW64733.1"/>
    </source>
</evidence>
<evidence type="ECO:0000259" key="14">
    <source>
        <dbReference type="Pfam" id="PF01058"/>
    </source>
</evidence>
<feature type="domain" description="NADH:ubiquinone oxidoreductase-like 20kDa subunit" evidence="14">
    <location>
        <begin position="60"/>
        <end position="167"/>
    </location>
</feature>
<keyword evidence="12" id="KW-0472">Membrane</keyword>
<evidence type="ECO:0000256" key="9">
    <source>
        <dbReference type="ARBA" id="ARBA00023027"/>
    </source>
</evidence>
<dbReference type="PANTHER" id="PTHR11995">
    <property type="entry name" value="NADH DEHYDROGENASE"/>
    <property type="match status" value="1"/>
</dbReference>
<dbReference type="GO" id="GO:0051539">
    <property type="term" value="F:4 iron, 4 sulfur cluster binding"/>
    <property type="evidence" value="ECO:0007669"/>
    <property type="project" value="UniProtKB-KW"/>
</dbReference>
<evidence type="ECO:0000256" key="7">
    <source>
        <dbReference type="ARBA" id="ARBA00022719"/>
    </source>
</evidence>
<keyword evidence="12 13" id="KW-0479">Metal-binding</keyword>
<keyword evidence="12 13" id="KW-0408">Iron</keyword>
<comment type="similarity">
    <text evidence="4 12 13">Belongs to the complex I 20 kDa subunit family.</text>
</comment>
<dbReference type="GO" id="GO:0009060">
    <property type="term" value="P:aerobic respiration"/>
    <property type="evidence" value="ECO:0007669"/>
    <property type="project" value="TreeGrafter"/>
</dbReference>
<dbReference type="GO" id="GO:0008137">
    <property type="term" value="F:NADH dehydrogenase (ubiquinone) activity"/>
    <property type="evidence" value="ECO:0007669"/>
    <property type="project" value="InterPro"/>
</dbReference>
<evidence type="ECO:0000313" key="16">
    <source>
        <dbReference type="Proteomes" id="UP000182680"/>
    </source>
</evidence>